<evidence type="ECO:0008006" key="3">
    <source>
        <dbReference type="Google" id="ProtNLM"/>
    </source>
</evidence>
<dbReference type="EMBL" id="FWEU01000007">
    <property type="protein sequence ID" value="SLM26284.1"/>
    <property type="molecule type" value="Genomic_DNA"/>
</dbReference>
<evidence type="ECO:0000313" key="2">
    <source>
        <dbReference type="Proteomes" id="UP000191133"/>
    </source>
</evidence>
<evidence type="ECO:0000313" key="1">
    <source>
        <dbReference type="EMBL" id="SLM26284.1"/>
    </source>
</evidence>
<accession>A0A1W1H464</accession>
<dbReference type="Proteomes" id="UP000191133">
    <property type="component" value="Unassembled WGS sequence"/>
</dbReference>
<dbReference type="RefSeq" id="WP_080150691.1">
    <property type="nucleotide sequence ID" value="NZ_FWEU01000007.1"/>
</dbReference>
<organism evidence="1 2">
    <name type="scientific">Stenotrophomonas indicatrix</name>
    <dbReference type="NCBI Taxonomy" id="2045451"/>
    <lineage>
        <taxon>Bacteria</taxon>
        <taxon>Pseudomonadati</taxon>
        <taxon>Pseudomonadota</taxon>
        <taxon>Gammaproteobacteria</taxon>
        <taxon>Lysobacterales</taxon>
        <taxon>Lysobacteraceae</taxon>
        <taxon>Stenotrophomonas</taxon>
    </lineage>
</organism>
<reference evidence="2" key="1">
    <citation type="submission" date="2016-10" db="EMBL/GenBank/DDBJ databases">
        <authorList>
            <person name="Varghese N."/>
        </authorList>
    </citation>
    <scope>NUCLEOTIDE SEQUENCE [LARGE SCALE GENOMIC DNA]</scope>
    <source>
        <strain evidence="2">92MFCol6.1</strain>
    </source>
</reference>
<gene>
    <name evidence="1" type="ORF">SAMN04488690_4046</name>
</gene>
<sequence>MVLLPLLMGGCGTQAPQMYGDGFPVAKPMDLVHAGATVEARFELPPPWEKDPKPRTFLIGFRTGGPAKRPDMKPGDVDFLEDARIPLKVQLWKLDGGTETPIALHALNRDLPAVWQGSRYQPAKADVFEYRNAVGADSNSLVNVGKYDMSLAYREYEVARADSGNLTAGKYRLKVTNLQGNPEVAHLNIELLVANYNVK</sequence>
<dbReference type="AlphaFoldDB" id="A0A1W1H464"/>
<protein>
    <recommendedName>
        <fullName evidence="3">DUF5625 domain-containing protein</fullName>
    </recommendedName>
</protein>
<proteinExistence type="predicted"/>
<name>A0A1W1H464_9GAMM</name>